<evidence type="ECO:0008006" key="3">
    <source>
        <dbReference type="Google" id="ProtNLM"/>
    </source>
</evidence>
<name>A0A5J5ELD4_9PEZI</name>
<comment type="caution">
    <text evidence="1">The sequence shown here is derived from an EMBL/GenBank/DDBJ whole genome shotgun (WGS) entry which is preliminary data.</text>
</comment>
<reference evidence="1 2" key="1">
    <citation type="submission" date="2019-09" db="EMBL/GenBank/DDBJ databases">
        <title>Draft genome of the ectomycorrhizal ascomycete Sphaerosporella brunnea.</title>
        <authorList>
            <consortium name="DOE Joint Genome Institute"/>
            <person name="Benucci G.M."/>
            <person name="Marozzi G."/>
            <person name="Antonielli L."/>
            <person name="Sanchez S."/>
            <person name="Marco P."/>
            <person name="Wang X."/>
            <person name="Falini L.B."/>
            <person name="Barry K."/>
            <person name="Haridas S."/>
            <person name="Lipzen A."/>
            <person name="Labutti K."/>
            <person name="Grigoriev I.V."/>
            <person name="Murat C."/>
            <person name="Martin F."/>
            <person name="Albertini E."/>
            <person name="Donnini D."/>
            <person name="Bonito G."/>
        </authorList>
    </citation>
    <scope>NUCLEOTIDE SEQUENCE [LARGE SCALE GENOMIC DNA]</scope>
    <source>
        <strain evidence="1 2">Sb_GMNB300</strain>
    </source>
</reference>
<evidence type="ECO:0000313" key="1">
    <source>
        <dbReference type="EMBL" id="KAA8895889.1"/>
    </source>
</evidence>
<dbReference type="AlphaFoldDB" id="A0A5J5ELD4"/>
<dbReference type="Proteomes" id="UP000326924">
    <property type="component" value="Unassembled WGS sequence"/>
</dbReference>
<sequence length="164" mass="18062">MLPADLLLSIASSHVLAPPDLCCLNRVNKWFHAATLPLLYKDLTLSILSAHRAATVACLDALAANPARAALVHSLTLEALPAAGGDDDQGQDWSVDVEPELDRRLAGAIRRMVRLRRFHWVVPAGIPGEHTIAALWERRESLWCGLVGEYRDSQSWTIRRLVTG</sequence>
<dbReference type="EMBL" id="VXIS01000237">
    <property type="protein sequence ID" value="KAA8895889.1"/>
    <property type="molecule type" value="Genomic_DNA"/>
</dbReference>
<dbReference type="InParanoid" id="A0A5J5ELD4"/>
<protein>
    <recommendedName>
        <fullName evidence="3">F-box domain-containing protein</fullName>
    </recommendedName>
</protein>
<evidence type="ECO:0000313" key="2">
    <source>
        <dbReference type="Proteomes" id="UP000326924"/>
    </source>
</evidence>
<proteinExistence type="predicted"/>
<organism evidence="1 2">
    <name type="scientific">Sphaerosporella brunnea</name>
    <dbReference type="NCBI Taxonomy" id="1250544"/>
    <lineage>
        <taxon>Eukaryota</taxon>
        <taxon>Fungi</taxon>
        <taxon>Dikarya</taxon>
        <taxon>Ascomycota</taxon>
        <taxon>Pezizomycotina</taxon>
        <taxon>Pezizomycetes</taxon>
        <taxon>Pezizales</taxon>
        <taxon>Pyronemataceae</taxon>
        <taxon>Sphaerosporella</taxon>
    </lineage>
</organism>
<gene>
    <name evidence="1" type="ORF">FN846DRAFT_893727</name>
</gene>
<keyword evidence="2" id="KW-1185">Reference proteome</keyword>
<accession>A0A5J5ELD4</accession>